<name>A0A419R155_9SPHN</name>
<evidence type="ECO:0000313" key="1">
    <source>
        <dbReference type="EMBL" id="RJX67677.1"/>
    </source>
</evidence>
<accession>A0A419R155</accession>
<sequence length="90" mass="9771">MPLQPLVHTHSLGLLVQFQCSFRVFISSFFERETMFVAIADIPPANLFLPVDRAAWYGQDGQTSGIPIAAEGIKTGGAARNYGAASKIFI</sequence>
<evidence type="ECO:0000313" key="2">
    <source>
        <dbReference type="Proteomes" id="UP000284322"/>
    </source>
</evidence>
<dbReference type="EMBL" id="RAHJ01000018">
    <property type="protein sequence ID" value="RJX67677.1"/>
    <property type="molecule type" value="Genomic_DNA"/>
</dbReference>
<organism evidence="1 2">
    <name type="scientific">Tsuneonella suprasediminis</name>
    <dbReference type="NCBI Taxonomy" id="2306996"/>
    <lineage>
        <taxon>Bacteria</taxon>
        <taxon>Pseudomonadati</taxon>
        <taxon>Pseudomonadota</taxon>
        <taxon>Alphaproteobacteria</taxon>
        <taxon>Sphingomonadales</taxon>
        <taxon>Erythrobacteraceae</taxon>
        <taxon>Tsuneonella</taxon>
    </lineage>
</organism>
<dbReference type="AlphaFoldDB" id="A0A419R155"/>
<comment type="caution">
    <text evidence="1">The sequence shown here is derived from an EMBL/GenBank/DDBJ whole genome shotgun (WGS) entry which is preliminary data.</text>
</comment>
<dbReference type="Proteomes" id="UP000284322">
    <property type="component" value="Unassembled WGS sequence"/>
</dbReference>
<keyword evidence="2" id="KW-1185">Reference proteome</keyword>
<reference evidence="1 2" key="1">
    <citation type="submission" date="2018-09" db="EMBL/GenBank/DDBJ databases">
        <title>Altererythrobacter sp.Ery1 and Ery12, the genome sequencing of novel strains in genus Alterythrobacter.</title>
        <authorList>
            <person name="Cheng H."/>
            <person name="Wu Y.-H."/>
            <person name="Fang C."/>
            <person name="Xu X.-W."/>
        </authorList>
    </citation>
    <scope>NUCLEOTIDE SEQUENCE [LARGE SCALE GENOMIC DNA]</scope>
    <source>
        <strain evidence="1 2">Ery12</strain>
    </source>
</reference>
<gene>
    <name evidence="1" type="ORF">D6858_06660</name>
</gene>
<proteinExistence type="predicted"/>
<protein>
    <submittedName>
        <fullName evidence="1">Uncharacterized protein</fullName>
    </submittedName>
</protein>